<keyword evidence="1" id="KW-1003">Cell membrane</keyword>
<keyword evidence="4" id="KW-1185">Reference proteome</keyword>
<evidence type="ECO:0000256" key="1">
    <source>
        <dbReference type="RuleBase" id="RU004429"/>
    </source>
</evidence>
<dbReference type="EMBL" id="JBHUEE010000001">
    <property type="protein sequence ID" value="MFD1716492.1"/>
    <property type="molecule type" value="Genomic_DNA"/>
</dbReference>
<reference evidence="4" key="1">
    <citation type="journal article" date="2019" name="Int. J. Syst. Evol. Microbiol.">
        <title>The Global Catalogue of Microorganisms (GCM) 10K type strain sequencing project: providing services to taxonomists for standard genome sequencing and annotation.</title>
        <authorList>
            <consortium name="The Broad Institute Genomics Platform"/>
            <consortium name="The Broad Institute Genome Sequencing Center for Infectious Disease"/>
            <person name="Wu L."/>
            <person name="Ma J."/>
        </authorList>
    </citation>
    <scope>NUCLEOTIDE SEQUENCE [LARGE SCALE GENOMIC DNA]</scope>
    <source>
        <strain evidence="4">JCM 17130</strain>
    </source>
</reference>
<feature type="transmembrane region" description="Helical" evidence="1">
    <location>
        <begin position="33"/>
        <end position="50"/>
    </location>
</feature>
<dbReference type="Pfam" id="PF00499">
    <property type="entry name" value="Oxidored_q3"/>
    <property type="match status" value="1"/>
</dbReference>
<comment type="function">
    <text evidence="1">NDH-1 shuttles electrons from NADH, via FMN and iron-sulfur (Fe-S) centers, to quinones in the respiratory chain. Couples the redox reaction to proton translocation (for every two electrons transferred, four hydrogen ions are translocated across the cytoplasmic membrane), and thus conserves the redox energy in a proton gradient.</text>
</comment>
<keyword evidence="1" id="KW-0472">Membrane</keyword>
<dbReference type="InterPro" id="IPR001457">
    <property type="entry name" value="NADH_UbQ/plastoQ_OxRdtase_su6"/>
</dbReference>
<feature type="transmembrane region" description="Helical" evidence="1">
    <location>
        <begin position="120"/>
        <end position="140"/>
    </location>
</feature>
<feature type="region of interest" description="Disordered" evidence="2">
    <location>
        <begin position="297"/>
        <end position="350"/>
    </location>
</feature>
<dbReference type="EC" id="7.1.1.-" evidence="1"/>
<comment type="catalytic activity">
    <reaction evidence="1">
        <text>a quinone + NADH + 5 H(+)(in) = a quinol + NAD(+) + 4 H(+)(out)</text>
        <dbReference type="Rhea" id="RHEA:57888"/>
        <dbReference type="ChEBI" id="CHEBI:15378"/>
        <dbReference type="ChEBI" id="CHEBI:24646"/>
        <dbReference type="ChEBI" id="CHEBI:57540"/>
        <dbReference type="ChEBI" id="CHEBI:57945"/>
        <dbReference type="ChEBI" id="CHEBI:132124"/>
    </reaction>
</comment>
<dbReference type="RefSeq" id="WP_388001926.1">
    <property type="nucleotide sequence ID" value="NZ_JBHUEE010000001.1"/>
</dbReference>
<accession>A0ABW4L0B2</accession>
<dbReference type="InterPro" id="IPR042106">
    <property type="entry name" value="Nuo/plastoQ_OxRdtase_6_NuoJ"/>
</dbReference>
<dbReference type="NCBIfam" id="NF005165">
    <property type="entry name" value="PRK06638.1-5"/>
    <property type="match status" value="1"/>
</dbReference>
<keyword evidence="1" id="KW-0812">Transmembrane</keyword>
<dbReference type="Proteomes" id="UP001597277">
    <property type="component" value="Unassembled WGS sequence"/>
</dbReference>
<comment type="similarity">
    <text evidence="1">Belongs to the complex I subunit 6 family.</text>
</comment>
<feature type="transmembrane region" description="Helical" evidence="1">
    <location>
        <begin position="169"/>
        <end position="189"/>
    </location>
</feature>
<comment type="subcellular location">
    <subcellularLocation>
        <location evidence="1">Cell membrane</location>
        <topology evidence="1">Multi-pass membrane protein</topology>
    </subcellularLocation>
</comment>
<dbReference type="GO" id="GO:0050136">
    <property type="term" value="F:NADH dehydrogenase (quinone) (non-electrogenic) activity"/>
    <property type="evidence" value="ECO:0007669"/>
    <property type="project" value="UniProtKB-EC"/>
</dbReference>
<evidence type="ECO:0000313" key="4">
    <source>
        <dbReference type="Proteomes" id="UP001597277"/>
    </source>
</evidence>
<dbReference type="Gene3D" id="1.20.120.1200">
    <property type="entry name" value="NADH-ubiquinone/plastoquinone oxidoreductase chain 6, subunit NuoJ"/>
    <property type="match status" value="1"/>
</dbReference>
<proteinExistence type="inferred from homology"/>
<comment type="caution">
    <text evidence="3">The sequence shown here is derived from an EMBL/GenBank/DDBJ whole genome shotgun (WGS) entry which is preliminary data.</text>
</comment>
<keyword evidence="1" id="KW-0874">Quinone</keyword>
<gene>
    <name evidence="3" type="ORF">ACFSE6_01480</name>
</gene>
<feature type="transmembrane region" description="Helical" evidence="1">
    <location>
        <begin position="55"/>
        <end position="74"/>
    </location>
</feature>
<keyword evidence="1" id="KW-0520">NAD</keyword>
<dbReference type="PANTHER" id="PTHR33269:SF19">
    <property type="entry name" value="NADH-QUINONE OXIDOREDUCTASE SUBUNIT J"/>
    <property type="match status" value="1"/>
</dbReference>
<protein>
    <recommendedName>
        <fullName evidence="1">NADH-quinone oxidoreductase subunit J</fullName>
        <ecNumber evidence="1">7.1.1.-</ecNumber>
    </recommendedName>
</protein>
<name>A0ABW4L0B2_9MICO</name>
<sequence>MTPATAAPVLAPVLAQAAQGPGTATASSGETVLFWILAPVMVLAALGLLFSRRAVYAAMAVVLVMVCIAAMYIAQDATFLGVAQVVVYTGAIMMLFLFVLMLVGVDASDSLHETIRGQRWFAGLAGLGLAALLAGVVLRATTPAPAGLESANADTNPVGVARLIFSDNVFAMELTGLLLITAAVGAVTLTHRQRLGRKFSQEEVANAKMDAYRRGTGRLNQLPAPGVYARSNASDLPALSATGEPLEASVPRVLRIRGQERSIAEVSPETAEALTRATMGQATSPLGGEGTRTVTRAQMPSMRGDGPPRPRIGVPRGDQDQVEAADDRAGIDPPPAEAPDGETATREDQQ</sequence>
<evidence type="ECO:0000313" key="3">
    <source>
        <dbReference type="EMBL" id="MFD1716492.1"/>
    </source>
</evidence>
<organism evidence="3 4">
    <name type="scientific">Georgenia deserti</name>
    <dbReference type="NCBI Taxonomy" id="2093781"/>
    <lineage>
        <taxon>Bacteria</taxon>
        <taxon>Bacillati</taxon>
        <taxon>Actinomycetota</taxon>
        <taxon>Actinomycetes</taxon>
        <taxon>Micrococcales</taxon>
        <taxon>Bogoriellaceae</taxon>
        <taxon>Georgenia</taxon>
    </lineage>
</organism>
<dbReference type="PANTHER" id="PTHR33269">
    <property type="entry name" value="NADH-UBIQUINONE OXIDOREDUCTASE CHAIN 6"/>
    <property type="match status" value="1"/>
</dbReference>
<evidence type="ECO:0000256" key="2">
    <source>
        <dbReference type="SAM" id="MobiDB-lite"/>
    </source>
</evidence>
<keyword evidence="3" id="KW-0560">Oxidoreductase</keyword>
<keyword evidence="1" id="KW-1133">Transmembrane helix</keyword>
<feature type="transmembrane region" description="Helical" evidence="1">
    <location>
        <begin position="86"/>
        <end position="108"/>
    </location>
</feature>